<dbReference type="InterPro" id="IPR043970">
    <property type="entry name" value="FUZ/MON1/HPS1_longin_3"/>
</dbReference>
<protein>
    <submittedName>
        <fullName evidence="4">Hermansky-Pudlak syndrome 1 protein like protein</fullName>
    </submittedName>
</protein>
<accession>A0A195BMV7</accession>
<dbReference type="PANTHER" id="PTHR12761">
    <property type="entry name" value="HERMANSKY-PUDLAK SYNDROME PROTEIN 1"/>
    <property type="match status" value="1"/>
</dbReference>
<evidence type="ECO:0000313" key="4">
    <source>
        <dbReference type="EMBL" id="KYM87323.1"/>
    </source>
</evidence>
<dbReference type="GO" id="GO:0005085">
    <property type="term" value="F:guanyl-nucleotide exchange factor activity"/>
    <property type="evidence" value="ECO:0007669"/>
    <property type="project" value="TreeGrafter"/>
</dbReference>
<dbReference type="GO" id="GO:0016192">
    <property type="term" value="P:vesicle-mediated transport"/>
    <property type="evidence" value="ECO:0007669"/>
    <property type="project" value="InterPro"/>
</dbReference>
<name>A0A195BMV7_9HYME</name>
<feature type="domain" description="FUZ/MON1/HPS1 first Longin" evidence="1">
    <location>
        <begin position="3"/>
        <end position="151"/>
    </location>
</feature>
<gene>
    <name evidence="4" type="ORF">ALC53_03509</name>
</gene>
<reference evidence="4 5" key="1">
    <citation type="submission" date="2015-09" db="EMBL/GenBank/DDBJ databases">
        <title>Atta colombica WGS genome.</title>
        <authorList>
            <person name="Nygaard S."/>
            <person name="Hu H."/>
            <person name="Boomsma J."/>
            <person name="Zhang G."/>
        </authorList>
    </citation>
    <scope>NUCLEOTIDE SEQUENCE [LARGE SCALE GENOMIC DNA]</scope>
    <source>
        <strain evidence="4">Treedump-2</strain>
        <tissue evidence="4">Whole body</tissue>
    </source>
</reference>
<proteinExistence type="predicted"/>
<feature type="domain" description="FUZ/MON1/HPS1 second Longin" evidence="2">
    <location>
        <begin position="195"/>
        <end position="356"/>
    </location>
</feature>
<dbReference type="Pfam" id="PF19037">
    <property type="entry name" value="Fuz_longin_2"/>
    <property type="match status" value="1"/>
</dbReference>
<dbReference type="InterPro" id="IPR043971">
    <property type="entry name" value="FUZ/MON1/HPS1_longin_2"/>
</dbReference>
<dbReference type="GO" id="GO:0031085">
    <property type="term" value="C:BLOC-3 complex"/>
    <property type="evidence" value="ECO:0007669"/>
    <property type="project" value="TreeGrafter"/>
</dbReference>
<sequence length="680" mass="78020">MRAILIFDHLNDVLFVKCNKKFASHILKLARMQGLLDGDKDITDLENSIPSPNIIMQLFSPIVTSQHVMASQFGNSYTSMKFQDGTNMVFDEYIGYTFMYIAAKDVELMRHTLGVCVSIVQHVCGPDIAILKTNWQKMCLVSSLLDAWSNLRNCEQSMLTEAVEQLSVNAEVASSVLKVLHDACDKLKNSQSEFSNLHLLLLVGSKFLSLYSSKNAHDLYASDILLMILLCWIVNKKRKQNQSESNDNCCDDILLPESSVLKSDETKLNFGAKLATPTSEDITDLFRGSRESSVNEGLSSLTDDDLYSQSFLLGCQHNYTANAVHVFELSDSINLITIVEATNLSISSGLCDSFHYLNLINNLQFQRDIDEMKPAFEHLDVAIKKVLEGIKKNRSNVGNDVDMCQKRLQTKWDFVRKKYSDLLRSRDPEVVLQIEANTSGFVETLKELLRLTCFDKNFLKQGIDVLTTVGRLVRQKLNDFSDFLKNIIACVIFYFVYLLNVIRFSTRTSLTINKYLEEFPGLVHFIYIDRNTHRLVAPTLDFTSTETLALTMKKIWNMVEQSRMHLQEGHLSVMWKDTTFNYSYFLWFEDNSVLKIYFILIKWYKVYICHEKFKYLTLFMCRKLTETCFPKLSPSKVRIYELYCVHLGLTTSTCVLEHSRRLAATIWEVTGVPNNLADIF</sequence>
<evidence type="ECO:0000259" key="3">
    <source>
        <dbReference type="Pfam" id="PF19038"/>
    </source>
</evidence>
<dbReference type="Proteomes" id="UP000078540">
    <property type="component" value="Unassembled WGS sequence"/>
</dbReference>
<keyword evidence="5" id="KW-1185">Reference proteome</keyword>
<dbReference type="STRING" id="520822.A0A195BMV7"/>
<evidence type="ECO:0000259" key="1">
    <source>
        <dbReference type="Pfam" id="PF19036"/>
    </source>
</evidence>
<organism evidence="4 5">
    <name type="scientific">Atta colombica</name>
    <dbReference type="NCBI Taxonomy" id="520822"/>
    <lineage>
        <taxon>Eukaryota</taxon>
        <taxon>Metazoa</taxon>
        <taxon>Ecdysozoa</taxon>
        <taxon>Arthropoda</taxon>
        <taxon>Hexapoda</taxon>
        <taxon>Insecta</taxon>
        <taxon>Pterygota</taxon>
        <taxon>Neoptera</taxon>
        <taxon>Endopterygota</taxon>
        <taxon>Hymenoptera</taxon>
        <taxon>Apocrita</taxon>
        <taxon>Aculeata</taxon>
        <taxon>Formicoidea</taxon>
        <taxon>Formicidae</taxon>
        <taxon>Myrmicinae</taxon>
        <taxon>Atta</taxon>
    </lineage>
</organism>
<evidence type="ECO:0000259" key="2">
    <source>
        <dbReference type="Pfam" id="PF19037"/>
    </source>
</evidence>
<dbReference type="InterPro" id="IPR026053">
    <property type="entry name" value="HPS1"/>
</dbReference>
<dbReference type="EMBL" id="KQ976433">
    <property type="protein sequence ID" value="KYM87323.1"/>
    <property type="molecule type" value="Genomic_DNA"/>
</dbReference>
<evidence type="ECO:0000313" key="5">
    <source>
        <dbReference type="Proteomes" id="UP000078540"/>
    </source>
</evidence>
<dbReference type="Pfam" id="PF19036">
    <property type="entry name" value="Fuz_longin_1"/>
    <property type="match status" value="1"/>
</dbReference>
<dbReference type="Pfam" id="PF19038">
    <property type="entry name" value="Fuz_longin_3"/>
    <property type="match status" value="1"/>
</dbReference>
<feature type="domain" description="FUZ/MON1/HPS1 third Longin" evidence="3">
    <location>
        <begin position="521"/>
        <end position="668"/>
    </location>
</feature>
<dbReference type="PANTHER" id="PTHR12761:SF1">
    <property type="entry name" value="BLOC-3 COMPLEX MEMBER HPS1"/>
    <property type="match status" value="1"/>
</dbReference>
<dbReference type="InterPro" id="IPR043972">
    <property type="entry name" value="FUZ/MON1/HPS1_longin_1"/>
</dbReference>
<dbReference type="AlphaFoldDB" id="A0A195BMV7"/>